<dbReference type="Pfam" id="PF06325">
    <property type="entry name" value="PrmA"/>
    <property type="match status" value="1"/>
</dbReference>
<feature type="binding site" evidence="6">
    <location>
        <position position="167"/>
    </location>
    <ligand>
        <name>S-adenosyl-L-methionine</name>
        <dbReference type="ChEBI" id="CHEBI:59789"/>
    </ligand>
</feature>
<comment type="caution">
    <text evidence="7">The sequence shown here is derived from an EMBL/GenBank/DDBJ whole genome shotgun (WGS) entry which is preliminary data.</text>
</comment>
<organism evidence="7 8">
    <name type="scientific">Algivirga pacifica</name>
    <dbReference type="NCBI Taxonomy" id="1162670"/>
    <lineage>
        <taxon>Bacteria</taxon>
        <taxon>Pseudomonadati</taxon>
        <taxon>Bacteroidota</taxon>
        <taxon>Cytophagia</taxon>
        <taxon>Cytophagales</taxon>
        <taxon>Flammeovirgaceae</taxon>
        <taxon>Algivirga</taxon>
    </lineage>
</organism>
<comment type="similarity">
    <text evidence="1 6">Belongs to the methyltransferase superfamily. PrmA family.</text>
</comment>
<keyword evidence="3 6" id="KW-0489">Methyltransferase</keyword>
<evidence type="ECO:0000256" key="3">
    <source>
        <dbReference type="ARBA" id="ARBA00022603"/>
    </source>
</evidence>
<dbReference type="GO" id="GO:0032259">
    <property type="term" value="P:methylation"/>
    <property type="evidence" value="ECO:0007669"/>
    <property type="project" value="UniProtKB-KW"/>
</dbReference>
<dbReference type="GO" id="GO:0008168">
    <property type="term" value="F:methyltransferase activity"/>
    <property type="evidence" value="ECO:0007669"/>
    <property type="project" value="UniProtKB-KW"/>
</dbReference>
<dbReference type="PIRSF" id="PIRSF000401">
    <property type="entry name" value="RPL11_MTase"/>
    <property type="match status" value="1"/>
</dbReference>
<keyword evidence="7" id="KW-0687">Ribonucleoprotein</keyword>
<feature type="binding site" evidence="6">
    <location>
        <position position="124"/>
    </location>
    <ligand>
        <name>S-adenosyl-L-methionine</name>
        <dbReference type="ChEBI" id="CHEBI:59789"/>
    </ligand>
</feature>
<evidence type="ECO:0000313" key="8">
    <source>
        <dbReference type="Proteomes" id="UP001500298"/>
    </source>
</evidence>
<dbReference type="InterPro" id="IPR029063">
    <property type="entry name" value="SAM-dependent_MTases_sf"/>
</dbReference>
<dbReference type="SUPFAM" id="SSF53335">
    <property type="entry name" value="S-adenosyl-L-methionine-dependent methyltransferases"/>
    <property type="match status" value="1"/>
</dbReference>
<dbReference type="EMBL" id="BAABJX010000052">
    <property type="protein sequence ID" value="GAA4845842.1"/>
    <property type="molecule type" value="Genomic_DNA"/>
</dbReference>
<dbReference type="RefSeq" id="WP_345373843.1">
    <property type="nucleotide sequence ID" value="NZ_BAABJX010000052.1"/>
</dbReference>
<evidence type="ECO:0000256" key="4">
    <source>
        <dbReference type="ARBA" id="ARBA00022679"/>
    </source>
</evidence>
<reference evidence="8" key="1">
    <citation type="journal article" date="2019" name="Int. J. Syst. Evol. Microbiol.">
        <title>The Global Catalogue of Microorganisms (GCM) 10K type strain sequencing project: providing services to taxonomists for standard genome sequencing and annotation.</title>
        <authorList>
            <consortium name="The Broad Institute Genomics Platform"/>
            <consortium name="The Broad Institute Genome Sequencing Center for Infectious Disease"/>
            <person name="Wu L."/>
            <person name="Ma J."/>
        </authorList>
    </citation>
    <scope>NUCLEOTIDE SEQUENCE [LARGE SCALE GENOMIC DNA]</scope>
    <source>
        <strain evidence="8">JCM 18326</strain>
    </source>
</reference>
<sequence length="273" mass="30734">MGFITISFQCTEELSEIVQALLGGIGYEVFLDNEEGFDTSIEKENYDQEAFEEVIAPFKEQVTYEVREEEKQNWNKLWESNYEPVEVADNILIRASFHQPEKEYDYEIVITPKMSFGTGHHPTTTLMLRNQLTVNHKDQTVADLGCGTGILAIMAMKLGATSVDACDIEDWSVENALENASLNEVDVNVTVGTVEQMPKKDIYDVVLANINRNVLLSEMPIYAGMLRSEGKLLLSGFYTEDLPVIQAAAEKEGLQYSAHKTLNNWVSAVFEKQ</sequence>
<feature type="binding site" evidence="6">
    <location>
        <position position="145"/>
    </location>
    <ligand>
        <name>S-adenosyl-L-methionine</name>
        <dbReference type="ChEBI" id="CHEBI:59789"/>
    </ligand>
</feature>
<dbReference type="Proteomes" id="UP001500298">
    <property type="component" value="Unassembled WGS sequence"/>
</dbReference>
<keyword evidence="7" id="KW-0689">Ribosomal protein</keyword>
<dbReference type="PANTHER" id="PTHR43648">
    <property type="entry name" value="ELECTRON TRANSFER FLAVOPROTEIN BETA SUBUNIT LYSINE METHYLTRANSFERASE"/>
    <property type="match status" value="1"/>
</dbReference>
<proteinExistence type="inferred from homology"/>
<evidence type="ECO:0000256" key="5">
    <source>
        <dbReference type="ARBA" id="ARBA00022691"/>
    </source>
</evidence>
<comment type="function">
    <text evidence="6">Methylates ribosomal protein L11.</text>
</comment>
<dbReference type="EC" id="2.1.1.-" evidence="6"/>
<dbReference type="GO" id="GO:0005840">
    <property type="term" value="C:ribosome"/>
    <property type="evidence" value="ECO:0007669"/>
    <property type="project" value="UniProtKB-KW"/>
</dbReference>
<dbReference type="Gene3D" id="3.40.50.150">
    <property type="entry name" value="Vaccinia Virus protein VP39"/>
    <property type="match status" value="1"/>
</dbReference>
<evidence type="ECO:0000313" key="7">
    <source>
        <dbReference type="EMBL" id="GAA4845842.1"/>
    </source>
</evidence>
<dbReference type="PANTHER" id="PTHR43648:SF1">
    <property type="entry name" value="ELECTRON TRANSFER FLAVOPROTEIN BETA SUBUNIT LYSINE METHYLTRANSFERASE"/>
    <property type="match status" value="1"/>
</dbReference>
<dbReference type="InterPro" id="IPR004498">
    <property type="entry name" value="Ribosomal_PrmA_MeTrfase"/>
</dbReference>
<dbReference type="NCBIfam" id="NF001785">
    <property type="entry name" value="PRK00517.2-2"/>
    <property type="match status" value="1"/>
</dbReference>
<keyword evidence="8" id="KW-1185">Reference proteome</keyword>
<gene>
    <name evidence="6 7" type="primary">prmA</name>
    <name evidence="7" type="ORF">GCM10023331_33280</name>
</gene>
<keyword evidence="2 6" id="KW-0963">Cytoplasm</keyword>
<keyword evidence="4 6" id="KW-0808">Transferase</keyword>
<dbReference type="InterPro" id="IPR050078">
    <property type="entry name" value="Ribosomal_L11_MeTrfase_PrmA"/>
</dbReference>
<feature type="binding site" evidence="6">
    <location>
        <position position="209"/>
    </location>
    <ligand>
        <name>S-adenosyl-L-methionine</name>
        <dbReference type="ChEBI" id="CHEBI:59789"/>
    </ligand>
</feature>
<name>A0ABP9DGZ4_9BACT</name>
<evidence type="ECO:0000256" key="2">
    <source>
        <dbReference type="ARBA" id="ARBA00022490"/>
    </source>
</evidence>
<comment type="subcellular location">
    <subcellularLocation>
        <location evidence="6">Cytoplasm</location>
    </subcellularLocation>
</comment>
<evidence type="ECO:0000256" key="1">
    <source>
        <dbReference type="ARBA" id="ARBA00009741"/>
    </source>
</evidence>
<comment type="catalytic activity">
    <reaction evidence="6">
        <text>L-lysyl-[protein] + 3 S-adenosyl-L-methionine = N(6),N(6),N(6)-trimethyl-L-lysyl-[protein] + 3 S-adenosyl-L-homocysteine + 3 H(+)</text>
        <dbReference type="Rhea" id="RHEA:54192"/>
        <dbReference type="Rhea" id="RHEA-COMP:9752"/>
        <dbReference type="Rhea" id="RHEA-COMP:13826"/>
        <dbReference type="ChEBI" id="CHEBI:15378"/>
        <dbReference type="ChEBI" id="CHEBI:29969"/>
        <dbReference type="ChEBI" id="CHEBI:57856"/>
        <dbReference type="ChEBI" id="CHEBI:59789"/>
        <dbReference type="ChEBI" id="CHEBI:61961"/>
    </reaction>
</comment>
<accession>A0ABP9DGZ4</accession>
<dbReference type="CDD" id="cd02440">
    <property type="entry name" value="AdoMet_MTases"/>
    <property type="match status" value="1"/>
</dbReference>
<keyword evidence="5 6" id="KW-0949">S-adenosyl-L-methionine</keyword>
<protein>
    <recommendedName>
        <fullName evidence="6">Ribosomal protein L11 methyltransferase</fullName>
        <shortName evidence="6">L11 Mtase</shortName>
        <ecNumber evidence="6">2.1.1.-</ecNumber>
    </recommendedName>
</protein>
<dbReference type="HAMAP" id="MF_00735">
    <property type="entry name" value="Methyltr_PrmA"/>
    <property type="match status" value="1"/>
</dbReference>
<evidence type="ECO:0000256" key="6">
    <source>
        <dbReference type="HAMAP-Rule" id="MF_00735"/>
    </source>
</evidence>